<evidence type="ECO:0000256" key="1">
    <source>
        <dbReference type="SAM" id="MobiDB-lite"/>
    </source>
</evidence>
<name>A0A383V601_TETOB</name>
<feature type="compositionally biased region" description="Low complexity" evidence="1">
    <location>
        <begin position="284"/>
        <end position="299"/>
    </location>
</feature>
<accession>A0A383V601</accession>
<dbReference type="Proteomes" id="UP000256970">
    <property type="component" value="Unassembled WGS sequence"/>
</dbReference>
<organism evidence="2 3">
    <name type="scientific">Tetradesmus obliquus</name>
    <name type="common">Green alga</name>
    <name type="synonym">Acutodesmus obliquus</name>
    <dbReference type="NCBI Taxonomy" id="3088"/>
    <lineage>
        <taxon>Eukaryota</taxon>
        <taxon>Viridiplantae</taxon>
        <taxon>Chlorophyta</taxon>
        <taxon>core chlorophytes</taxon>
        <taxon>Chlorophyceae</taxon>
        <taxon>CS clade</taxon>
        <taxon>Sphaeropleales</taxon>
        <taxon>Scenedesmaceae</taxon>
        <taxon>Tetradesmus</taxon>
    </lineage>
</organism>
<proteinExistence type="predicted"/>
<evidence type="ECO:0000313" key="2">
    <source>
        <dbReference type="EMBL" id="SZX60360.1"/>
    </source>
</evidence>
<feature type="region of interest" description="Disordered" evidence="1">
    <location>
        <begin position="284"/>
        <end position="320"/>
    </location>
</feature>
<dbReference type="EMBL" id="FNXT01000059">
    <property type="protein sequence ID" value="SZX60360.1"/>
    <property type="molecule type" value="Genomic_DNA"/>
</dbReference>
<feature type="region of interest" description="Disordered" evidence="1">
    <location>
        <begin position="1"/>
        <end position="87"/>
    </location>
</feature>
<feature type="compositionally biased region" description="Low complexity" evidence="1">
    <location>
        <begin position="51"/>
        <end position="85"/>
    </location>
</feature>
<keyword evidence="3" id="KW-1185">Reference proteome</keyword>
<evidence type="ECO:0000313" key="3">
    <source>
        <dbReference type="Proteomes" id="UP000256970"/>
    </source>
</evidence>
<dbReference type="AlphaFoldDB" id="A0A383V601"/>
<reference evidence="2 3" key="1">
    <citation type="submission" date="2016-10" db="EMBL/GenBank/DDBJ databases">
        <authorList>
            <person name="Cai Z."/>
        </authorList>
    </citation>
    <scope>NUCLEOTIDE SEQUENCE [LARGE SCALE GENOMIC DNA]</scope>
</reference>
<gene>
    <name evidence="2" type="ORF">BQ4739_LOCUS914</name>
</gene>
<sequence>MQGLAVLQQPLLHRSFSSSTTAQNRHKPQLHQPQKHVSGTDPLKTLRATNSSSSSWGSSSGSSSSSSSSSAEQQAAEAATAAPEPGTSRVAVFKEAVKQKWQAVCEAAGRLQEQAGALPWRRISFVGMSAGVCITSAVALYEVFQWACMNGSAGNLGSAEPRLQQLAVSRLHALLWRPAGWPLAWPDAASQCQQMADKGLLAQLAALVKPGTEAVVLNEVFQLLQRLLDCDDTMARAMLKVSAAGLAAYAGPQAGVADALGRGLQEGWLPRGAVDTAAALQAKLQSPAGPKQQQQQQQLQRRRLPPAPGAGPAAVTAAVR</sequence>
<protein>
    <submittedName>
        <fullName evidence="2">Uncharacterized protein</fullName>
    </submittedName>
</protein>